<reference evidence="2" key="1">
    <citation type="journal article" date="2020" name="G3 (Bethesda)">
        <title>High-Quality Assemblies for Three Invasive Social Wasps from the &lt;i&gt;Vespula&lt;/i&gt; Genus.</title>
        <authorList>
            <person name="Harrop T.W.R."/>
            <person name="Guhlin J."/>
            <person name="McLaughlin G.M."/>
            <person name="Permina E."/>
            <person name="Stockwell P."/>
            <person name="Gilligan J."/>
            <person name="Le Lec M.F."/>
            <person name="Gruber M.A.M."/>
            <person name="Quinn O."/>
            <person name="Lovegrove M."/>
            <person name="Duncan E.J."/>
            <person name="Remnant E.J."/>
            <person name="Van Eeckhoven J."/>
            <person name="Graham B."/>
            <person name="Knapp R.A."/>
            <person name="Langford K.W."/>
            <person name="Kronenberg Z."/>
            <person name="Press M.O."/>
            <person name="Eacker S.M."/>
            <person name="Wilson-Rankin E.E."/>
            <person name="Purcell J."/>
            <person name="Lester P.J."/>
            <person name="Dearden P.K."/>
        </authorList>
    </citation>
    <scope>NUCLEOTIDE SEQUENCE</scope>
    <source>
        <strain evidence="2">Volc-1</strain>
    </source>
</reference>
<accession>A0A834U9B9</accession>
<evidence type="ECO:0000313" key="2">
    <source>
        <dbReference type="EMBL" id="KAF7423378.1"/>
    </source>
</evidence>
<protein>
    <submittedName>
        <fullName evidence="2">Uncharacterized protein</fullName>
    </submittedName>
</protein>
<gene>
    <name evidence="2" type="ORF">H0235_008661</name>
</gene>
<sequence length="194" mass="21070">MERDCDYNYNCNCNCNSNSGNCNNSSSSSNDDDDDSIARERSQRREGGKHGKQAPTPDLRDLRDSLGDLPSNFGTHVAAAPGSAPTVAAASSPLIIIKDRNKRLREFDHDTQVLLLIRNDFIKTLKLAMQRYKYPCTRARTIDRQSGTRKSASNSQQQQQQPPQAAAGSSSSRAAAGIPASLIAKKLKAGSCRA</sequence>
<dbReference type="AlphaFoldDB" id="A0A834U9B9"/>
<proteinExistence type="predicted"/>
<feature type="compositionally biased region" description="Basic and acidic residues" evidence="1">
    <location>
        <begin position="36"/>
        <end position="49"/>
    </location>
</feature>
<evidence type="ECO:0000313" key="3">
    <source>
        <dbReference type="Proteomes" id="UP000600918"/>
    </source>
</evidence>
<organism evidence="2 3">
    <name type="scientific">Vespula pensylvanica</name>
    <name type="common">Western yellow jacket</name>
    <name type="synonym">Wasp</name>
    <dbReference type="NCBI Taxonomy" id="30213"/>
    <lineage>
        <taxon>Eukaryota</taxon>
        <taxon>Metazoa</taxon>
        <taxon>Ecdysozoa</taxon>
        <taxon>Arthropoda</taxon>
        <taxon>Hexapoda</taxon>
        <taxon>Insecta</taxon>
        <taxon>Pterygota</taxon>
        <taxon>Neoptera</taxon>
        <taxon>Endopterygota</taxon>
        <taxon>Hymenoptera</taxon>
        <taxon>Apocrita</taxon>
        <taxon>Aculeata</taxon>
        <taxon>Vespoidea</taxon>
        <taxon>Vespidae</taxon>
        <taxon>Vespinae</taxon>
        <taxon>Vespula</taxon>
    </lineage>
</organism>
<feature type="compositionally biased region" description="Low complexity" evidence="1">
    <location>
        <begin position="151"/>
        <end position="173"/>
    </location>
</feature>
<comment type="caution">
    <text evidence="2">The sequence shown here is derived from an EMBL/GenBank/DDBJ whole genome shotgun (WGS) entry which is preliminary data.</text>
</comment>
<keyword evidence="3" id="KW-1185">Reference proteome</keyword>
<dbReference type="EMBL" id="JACSDY010000007">
    <property type="protein sequence ID" value="KAF7423378.1"/>
    <property type="molecule type" value="Genomic_DNA"/>
</dbReference>
<name>A0A834U9B9_VESPE</name>
<feature type="region of interest" description="Disordered" evidence="1">
    <location>
        <begin position="21"/>
        <end position="68"/>
    </location>
</feature>
<feature type="region of interest" description="Disordered" evidence="1">
    <location>
        <begin position="143"/>
        <end position="173"/>
    </location>
</feature>
<evidence type="ECO:0000256" key="1">
    <source>
        <dbReference type="SAM" id="MobiDB-lite"/>
    </source>
</evidence>
<dbReference type="Proteomes" id="UP000600918">
    <property type="component" value="Unassembled WGS sequence"/>
</dbReference>